<dbReference type="GO" id="GO:0000387">
    <property type="term" value="P:spliceosomal snRNP assembly"/>
    <property type="evidence" value="ECO:0007669"/>
    <property type="project" value="TreeGrafter"/>
</dbReference>
<feature type="repeat" description="WD" evidence="3">
    <location>
        <begin position="533"/>
        <end position="564"/>
    </location>
</feature>
<dbReference type="InterPro" id="IPR015943">
    <property type="entry name" value="WD40/YVTN_repeat-like_dom_sf"/>
</dbReference>
<dbReference type="InterPro" id="IPR020472">
    <property type="entry name" value="WD40_PAC1"/>
</dbReference>
<organism evidence="5 6">
    <name type="scientific">Phytophthora lilii</name>
    <dbReference type="NCBI Taxonomy" id="2077276"/>
    <lineage>
        <taxon>Eukaryota</taxon>
        <taxon>Sar</taxon>
        <taxon>Stramenopiles</taxon>
        <taxon>Oomycota</taxon>
        <taxon>Peronosporomycetes</taxon>
        <taxon>Peronosporales</taxon>
        <taxon>Peronosporaceae</taxon>
        <taxon>Phytophthora</taxon>
    </lineage>
</organism>
<evidence type="ECO:0000313" key="5">
    <source>
        <dbReference type="EMBL" id="GMF28783.1"/>
    </source>
</evidence>
<evidence type="ECO:0000256" key="1">
    <source>
        <dbReference type="ARBA" id="ARBA00022574"/>
    </source>
</evidence>
<dbReference type="GO" id="GO:0005634">
    <property type="term" value="C:nucleus"/>
    <property type="evidence" value="ECO:0007669"/>
    <property type="project" value="TreeGrafter"/>
</dbReference>
<dbReference type="InterPro" id="IPR056421">
    <property type="entry name" value="TPR_GEMI5"/>
</dbReference>
<proteinExistence type="predicted"/>
<evidence type="ECO:0000256" key="2">
    <source>
        <dbReference type="ARBA" id="ARBA00022737"/>
    </source>
</evidence>
<dbReference type="OrthoDB" id="7326421at2759"/>
<dbReference type="PRINTS" id="PR00320">
    <property type="entry name" value="GPROTEINBRPT"/>
</dbReference>
<gene>
    <name evidence="5" type="ORF">Plil01_001215300</name>
</gene>
<dbReference type="InterPro" id="IPR036322">
    <property type="entry name" value="WD40_repeat_dom_sf"/>
</dbReference>
<dbReference type="Pfam" id="PF23774">
    <property type="entry name" value="TPR_GEMI5"/>
    <property type="match status" value="1"/>
</dbReference>
<dbReference type="GO" id="GO:0032797">
    <property type="term" value="C:SMN complex"/>
    <property type="evidence" value="ECO:0007669"/>
    <property type="project" value="TreeGrafter"/>
</dbReference>
<dbReference type="PANTHER" id="PTHR46362:SF1">
    <property type="entry name" value="GEM-ASSOCIATED PROTEIN 5"/>
    <property type="match status" value="1"/>
</dbReference>
<feature type="repeat" description="WD" evidence="3">
    <location>
        <begin position="574"/>
        <end position="614"/>
    </location>
</feature>
<sequence length="1290" mass="141579">MAMSPHDKSLVAVGYRSGVLCLVDVAQGTTRHRLAGHDQEVQCVAWKATIDASVQHPDRGDDEENATEVGFLGREVWLASSSRDKTIKVWKVPLNETEEAALDQVLRLPTGKQGMSFTQTKQLWLPVAWSLDDSCKASDIQCLWSGSFDGSLLRWEFNCANMECDGRKGKRRQCKPLVVKGGHSRMLFSIVMVPSRGPPHPEDDPVSMLTVSLDRELRLWKETPSAKSSVAAVCLQKIAGLGGHAYSVSFNATSKVIAAGIGDQTIRLWNLGTETEPVSTDYQCELLWKGLQSKVTCVRWHPFQHSLLAYGMEDGRFGVYDTQTNKYKHFRTCHDHEVQQLQWIVLQPKKRAVNGENSFLESIKQLEAAQAQGQMLEDALVDQEGLAGKNRDADARVVLWSCDAGGHLLESHADALDQKSREVFSDCVIFEWEGQHEFLATGRSNGIVEVMSRDESTCDSTKAIYRFHEHLDSVTCLAWSRGVKTRMLASGGQDGKIFVYSCGAELAAEFNEAVSPSSTEAATEGVVFGCIVHSNKITALKWCLDVSQSFLASSSADGTVQVWNSVSWQRVACFNHHIGRVLSLEWISTYTLVTGGEDQTLRLWDYRKQQKDPSPKTKKHGKVKQPQEIVAAPISENHADAETQKGEVIADDALQNSSTDTCNAKPCAKTTKKNVTIFHPKGKLTPAEIASACSNMAGAIQDTSNNMDGLATVKPVDCFLAHNDRASVRSFLAGEVKRYWDEREWESVANTLLLQGNVIEALRIVAKEGALSPTWLSYAPMAGMDVWREMTNLYAHQLEAQGDMTTAGLLPTDVSGEAALALLSIGSVEANTKAIHTLIDIGDMVSVGAAVGILLGTVETQEKLICQLGANLEKDSSELSFPASFFVSIAAHALSMGHFDVAERAGQLLQSRLVVSSSPVVHRLTWCLLGIIRTIDEHQLGCVELAKFSDGVVNNQLESQLQSDAPASVREFFEFLVGFHNDEGGGIGDGLYTRLVAGMHEGQPSIEQLVGRAYQFWFQILNICKRSGYWFNTDIQEAQDKLVEANCFSEIENAVATKGTHTAASFLVQIAQRLLRFVIDVMSTSFVGALEHLREAFLLLAQSSVIDTPSPVAEEPSKSRSIDLPQSVMTLLRPISFASLKKLPQCGELAYEKLDTIVLWSSVLLSQCGIVLGISVAIAENSSGSQSHEVLLEPVLKLLRASFVDDAETTPLNLGLRDAGNQSQIQTLLNAVLAAVHHLPDKPAELLEHIDGSAEQNEEKQQSRKQTLINDANDLKSRLTWCEDGIKQEF</sequence>
<keyword evidence="6" id="KW-1185">Reference proteome</keyword>
<reference evidence="5" key="1">
    <citation type="submission" date="2023-04" db="EMBL/GenBank/DDBJ databases">
        <title>Phytophthora lilii NBRC 32176.</title>
        <authorList>
            <person name="Ichikawa N."/>
            <person name="Sato H."/>
            <person name="Tonouchi N."/>
        </authorList>
    </citation>
    <scope>NUCLEOTIDE SEQUENCE</scope>
    <source>
        <strain evidence="5">NBRC 32176</strain>
    </source>
</reference>
<dbReference type="InterPro" id="IPR019775">
    <property type="entry name" value="WD40_repeat_CS"/>
</dbReference>
<dbReference type="PROSITE" id="PS50294">
    <property type="entry name" value="WD_REPEATS_REGION"/>
    <property type="match status" value="1"/>
</dbReference>
<evidence type="ECO:0000256" key="3">
    <source>
        <dbReference type="PROSITE-ProRule" id="PRU00221"/>
    </source>
</evidence>
<dbReference type="SMART" id="SM00320">
    <property type="entry name" value="WD40"/>
    <property type="match status" value="8"/>
</dbReference>
<dbReference type="Pfam" id="PF00400">
    <property type="entry name" value="WD40"/>
    <property type="match status" value="5"/>
</dbReference>
<accession>A0A9W6UB50</accession>
<dbReference type="InterPro" id="IPR052640">
    <property type="entry name" value="Gemin-5"/>
</dbReference>
<dbReference type="Proteomes" id="UP001165083">
    <property type="component" value="Unassembled WGS sequence"/>
</dbReference>
<keyword evidence="2" id="KW-0677">Repeat</keyword>
<dbReference type="Gene3D" id="2.130.10.10">
    <property type="entry name" value="YVTN repeat-like/Quinoprotein amine dehydrogenase"/>
    <property type="match status" value="2"/>
</dbReference>
<feature type="repeat" description="WD" evidence="3">
    <location>
        <begin position="238"/>
        <end position="279"/>
    </location>
</feature>
<dbReference type="PANTHER" id="PTHR46362">
    <property type="entry name" value="GEM-ASSOCIATED PROTEIN 5"/>
    <property type="match status" value="1"/>
</dbReference>
<keyword evidence="1 3" id="KW-0853">WD repeat</keyword>
<dbReference type="GO" id="GO:0003730">
    <property type="term" value="F:mRNA 3'-UTR binding"/>
    <property type="evidence" value="ECO:0007669"/>
    <property type="project" value="TreeGrafter"/>
</dbReference>
<feature type="domain" description="Gem-associated protein 5 TPR" evidence="4">
    <location>
        <begin position="723"/>
        <end position="807"/>
    </location>
</feature>
<dbReference type="PROSITE" id="PS50082">
    <property type="entry name" value="WD_REPEATS_2"/>
    <property type="match status" value="3"/>
</dbReference>
<comment type="caution">
    <text evidence="5">The sequence shown here is derived from an EMBL/GenBank/DDBJ whole genome shotgun (WGS) entry which is preliminary data.</text>
</comment>
<protein>
    <submittedName>
        <fullName evidence="5">Unnamed protein product</fullName>
    </submittedName>
</protein>
<dbReference type="SUPFAM" id="SSF50978">
    <property type="entry name" value="WD40 repeat-like"/>
    <property type="match status" value="2"/>
</dbReference>
<evidence type="ECO:0000313" key="6">
    <source>
        <dbReference type="Proteomes" id="UP001165083"/>
    </source>
</evidence>
<name>A0A9W6UB50_9STRA</name>
<evidence type="ECO:0000259" key="4">
    <source>
        <dbReference type="Pfam" id="PF23774"/>
    </source>
</evidence>
<dbReference type="EMBL" id="BSXW01000736">
    <property type="protein sequence ID" value="GMF28783.1"/>
    <property type="molecule type" value="Genomic_DNA"/>
</dbReference>
<dbReference type="PROSITE" id="PS00678">
    <property type="entry name" value="WD_REPEATS_1"/>
    <property type="match status" value="1"/>
</dbReference>
<dbReference type="InterPro" id="IPR001680">
    <property type="entry name" value="WD40_rpt"/>
</dbReference>